<evidence type="ECO:0000256" key="6">
    <source>
        <dbReference type="ARBA" id="ARBA00022505"/>
    </source>
</evidence>
<comment type="similarity">
    <text evidence="3 11">Belongs to the binding-protein-dependent transport system permease family. CysTW subfamily.</text>
</comment>
<keyword evidence="5 11" id="KW-1003">Cell membrane</keyword>
<evidence type="ECO:0000256" key="4">
    <source>
        <dbReference type="ARBA" id="ARBA00022448"/>
    </source>
</evidence>
<dbReference type="NCBIfam" id="TIGR02141">
    <property type="entry name" value="modB_ABC"/>
    <property type="match status" value="1"/>
</dbReference>
<comment type="function">
    <text evidence="1 11">Part of the binding-protein-dependent transport system for molybdenum; probably responsible for the translocation of the substrate across the membrane.</text>
</comment>
<dbReference type="Pfam" id="PF00528">
    <property type="entry name" value="BPD_transp_1"/>
    <property type="match status" value="1"/>
</dbReference>
<evidence type="ECO:0000256" key="3">
    <source>
        <dbReference type="ARBA" id="ARBA00007069"/>
    </source>
</evidence>
<keyword evidence="14" id="KW-1185">Reference proteome</keyword>
<sequence>MIQLEQITAPLILSFKTVGYTSVLLLFIGIPLAFLLSQKKLRFRWIIDTLVTLPLVFPPIAVGFFLLLILGEHGWLGEFFAKFGITFIFDFYGLVVAGFIAGLPLMVKPLEAAIRLFPEEIKEAAYISGKSTLQTFFWVVLPNIKASLFAALLLASARSLGEVGITLMLGGNIIGKTDTVSLAIYNAVFDGEYDLALILSGILVVISLLFFIILHFLQNKKIIG</sequence>
<feature type="transmembrane region" description="Helical" evidence="10">
    <location>
        <begin position="83"/>
        <end position="107"/>
    </location>
</feature>
<keyword evidence="9 10" id="KW-0472">Membrane</keyword>
<keyword evidence="6 11" id="KW-0500">Molybdenum</keyword>
<evidence type="ECO:0000313" key="13">
    <source>
        <dbReference type="EMBL" id="MDM5271378.1"/>
    </source>
</evidence>
<dbReference type="PANTHER" id="PTHR30183">
    <property type="entry name" value="MOLYBDENUM TRANSPORT SYSTEM PERMEASE PROTEIN MODB"/>
    <property type="match status" value="1"/>
</dbReference>
<gene>
    <name evidence="13" type="primary">modB</name>
    <name evidence="13" type="ORF">PGH07_04240</name>
</gene>
<dbReference type="SUPFAM" id="SSF161098">
    <property type="entry name" value="MetI-like"/>
    <property type="match status" value="1"/>
</dbReference>
<keyword evidence="8 10" id="KW-1133">Transmembrane helix</keyword>
<keyword evidence="4 10" id="KW-0813">Transport</keyword>
<evidence type="ECO:0000256" key="5">
    <source>
        <dbReference type="ARBA" id="ARBA00022475"/>
    </source>
</evidence>
<evidence type="ECO:0000313" key="14">
    <source>
        <dbReference type="Proteomes" id="UP001169069"/>
    </source>
</evidence>
<comment type="subcellular location">
    <subcellularLocation>
        <location evidence="2 10">Cell membrane</location>
        <topology evidence="2 10">Multi-pass membrane protein</topology>
    </subcellularLocation>
</comment>
<dbReference type="InterPro" id="IPR000515">
    <property type="entry name" value="MetI-like"/>
</dbReference>
<evidence type="ECO:0000256" key="1">
    <source>
        <dbReference type="ARBA" id="ARBA00002949"/>
    </source>
</evidence>
<reference evidence="13" key="1">
    <citation type="submission" date="2023-01" db="EMBL/GenBank/DDBJ databases">
        <title>Sulfurovum sp. zt1-1 genome assembly.</title>
        <authorList>
            <person name="Wang J."/>
        </authorList>
    </citation>
    <scope>NUCLEOTIDE SEQUENCE</scope>
    <source>
        <strain evidence="13">Zt1-1</strain>
    </source>
</reference>
<comment type="caution">
    <text evidence="13">The sequence shown here is derived from an EMBL/GenBank/DDBJ whole genome shotgun (WGS) entry which is preliminary data.</text>
</comment>
<feature type="transmembrane region" description="Helical" evidence="10">
    <location>
        <begin position="18"/>
        <end position="37"/>
    </location>
</feature>
<keyword evidence="7 10" id="KW-0812">Transmembrane</keyword>
<evidence type="ECO:0000256" key="10">
    <source>
        <dbReference type="RuleBase" id="RU363032"/>
    </source>
</evidence>
<evidence type="ECO:0000256" key="8">
    <source>
        <dbReference type="ARBA" id="ARBA00022989"/>
    </source>
</evidence>
<dbReference type="Proteomes" id="UP001169069">
    <property type="component" value="Unassembled WGS sequence"/>
</dbReference>
<accession>A0ABT7QX59</accession>
<dbReference type="PANTHER" id="PTHR30183:SF8">
    <property type="entry name" value="MOLYBDENUM TRANSPORT SYSTEM PERMEASE"/>
    <property type="match status" value="1"/>
</dbReference>
<dbReference type="EMBL" id="JAQIBD010000001">
    <property type="protein sequence ID" value="MDM5271378.1"/>
    <property type="molecule type" value="Genomic_DNA"/>
</dbReference>
<dbReference type="CDD" id="cd06261">
    <property type="entry name" value="TM_PBP2"/>
    <property type="match status" value="1"/>
</dbReference>
<feature type="transmembrane region" description="Helical" evidence="10">
    <location>
        <begin position="49"/>
        <end position="71"/>
    </location>
</feature>
<evidence type="ECO:0000259" key="12">
    <source>
        <dbReference type="PROSITE" id="PS50928"/>
    </source>
</evidence>
<dbReference type="PROSITE" id="PS50928">
    <property type="entry name" value="ABC_TM1"/>
    <property type="match status" value="1"/>
</dbReference>
<name>A0ABT7QX59_9BACT</name>
<evidence type="ECO:0000256" key="11">
    <source>
        <dbReference type="RuleBase" id="RU365097"/>
    </source>
</evidence>
<proteinExistence type="inferred from homology"/>
<organism evidence="13 14">
    <name type="scientific">Sulfurovum zhangzhouensis</name>
    <dbReference type="NCBI Taxonomy" id="3019067"/>
    <lineage>
        <taxon>Bacteria</taxon>
        <taxon>Pseudomonadati</taxon>
        <taxon>Campylobacterota</taxon>
        <taxon>Epsilonproteobacteria</taxon>
        <taxon>Campylobacterales</taxon>
        <taxon>Sulfurovaceae</taxon>
        <taxon>Sulfurovum</taxon>
    </lineage>
</organism>
<dbReference type="RefSeq" id="WP_289412784.1">
    <property type="nucleotide sequence ID" value="NZ_JAQIBD010000001.1"/>
</dbReference>
<feature type="transmembrane region" description="Helical" evidence="10">
    <location>
        <begin position="136"/>
        <end position="157"/>
    </location>
</feature>
<evidence type="ECO:0000256" key="7">
    <source>
        <dbReference type="ARBA" id="ARBA00022692"/>
    </source>
</evidence>
<evidence type="ECO:0000256" key="9">
    <source>
        <dbReference type="ARBA" id="ARBA00023136"/>
    </source>
</evidence>
<feature type="domain" description="ABC transmembrane type-1" evidence="12">
    <location>
        <begin position="11"/>
        <end position="214"/>
    </location>
</feature>
<protein>
    <recommendedName>
        <fullName evidence="11">Molybdenum transport system permease</fullName>
    </recommendedName>
</protein>
<dbReference type="Gene3D" id="1.10.3720.10">
    <property type="entry name" value="MetI-like"/>
    <property type="match status" value="1"/>
</dbReference>
<dbReference type="InterPro" id="IPR035906">
    <property type="entry name" value="MetI-like_sf"/>
</dbReference>
<feature type="transmembrane region" description="Helical" evidence="10">
    <location>
        <begin position="195"/>
        <end position="217"/>
    </location>
</feature>
<dbReference type="InterPro" id="IPR011867">
    <property type="entry name" value="ModB_ABC"/>
</dbReference>
<evidence type="ECO:0000256" key="2">
    <source>
        <dbReference type="ARBA" id="ARBA00004651"/>
    </source>
</evidence>